<dbReference type="Gene3D" id="1.10.1330.10">
    <property type="entry name" value="Dockerin domain"/>
    <property type="match status" value="1"/>
</dbReference>
<name>A0ABR7HMS5_9FIRM</name>
<sequence length="699" mass="77596">MRGIKKLSVITLTAVLAFSSTVTAFGAEVTESVSYSKWGSKTVCEALGIDTAEYYKWIVNHDNDSSNDYQTYTVSKNYDSSVGTDYYLGTKYTSGDHRTPKGDTKGYFNTDLYSPNSGYYCVGYGRQDELNGSSYKPQMNCTGFVWHILYKSLANTKAQKGQSVSYSYANTHIPSYSYAAYDTGQDTWINWAGNNNIKTYYFDGTSAINNALNSGVLEKGDIIFMLGTADAHVGIFYGNNSKNNKFWHSQYKNVNTITNIEPRGTCYGLYVYKTGCSNGIDLNIQLNSTQSGLRGTSYDYSQFEYTVYADSACRKPVGKIVPQSDGFGAFGLTSSQQYSSSSAVARGVPVANTSYWCKETKTPNGYVADNTVYKFEKSTLTWGGTERYYAGVAVNENNHKLSKINKTPKIALRIQNVSSYSKLTDNNENYSLSGAVYEVYNSDNTFCGYMKTGEDGWVCATSKEKTDDVNNIKWNESAFDSALYMPYGNYYAKQVVAPKGFELFSDRIILDNVYQYTWSGLTVYYAQAENTPIKLDTSTVRVNLTNEFKTPINCAEFDLFSDEECQNLIDTAITDNNGIAEFDKPLQVGTYYIKQKKSAVGYFYDSTVTEVVVKEENIGSNTDISLFAKSKGDVNNDGNIDITDSTVIQLFVAGEKAEDGSDFVDINDTVSFDNANIDGNGIIDINDITNLQIIISKNN</sequence>
<dbReference type="CDD" id="cd14256">
    <property type="entry name" value="Dockerin_I"/>
    <property type="match status" value="1"/>
</dbReference>
<dbReference type="EMBL" id="JACOPS010000004">
    <property type="protein sequence ID" value="MBC5728808.1"/>
    <property type="molecule type" value="Genomic_DNA"/>
</dbReference>
<dbReference type="RefSeq" id="WP_186935887.1">
    <property type="nucleotide sequence ID" value="NZ_JACOPS010000004.1"/>
</dbReference>
<keyword evidence="1" id="KW-0732">Signal</keyword>
<dbReference type="InterPro" id="IPR041033">
    <property type="entry name" value="SpaA_PFL_dom_1"/>
</dbReference>
<keyword evidence="4" id="KW-1185">Reference proteome</keyword>
<evidence type="ECO:0000313" key="4">
    <source>
        <dbReference type="Proteomes" id="UP000636755"/>
    </source>
</evidence>
<dbReference type="Gene3D" id="3.90.1720.10">
    <property type="entry name" value="endopeptidase domain like (from Nostoc punctiforme)"/>
    <property type="match status" value="1"/>
</dbReference>
<dbReference type="Pfam" id="PF17802">
    <property type="entry name" value="SpaA"/>
    <property type="match status" value="1"/>
</dbReference>
<protein>
    <recommendedName>
        <fullName evidence="2">Dockerin domain-containing protein</fullName>
    </recommendedName>
</protein>
<dbReference type="Gene3D" id="2.60.40.10">
    <property type="entry name" value="Immunoglobulins"/>
    <property type="match status" value="2"/>
</dbReference>
<feature type="domain" description="Dockerin" evidence="2">
    <location>
        <begin position="627"/>
        <end position="699"/>
    </location>
</feature>
<comment type="caution">
    <text evidence="3">The sequence shown here is derived from an EMBL/GenBank/DDBJ whole genome shotgun (WGS) entry which is preliminary data.</text>
</comment>
<reference evidence="3 4" key="1">
    <citation type="submission" date="2020-08" db="EMBL/GenBank/DDBJ databases">
        <title>Genome public.</title>
        <authorList>
            <person name="Liu C."/>
            <person name="Sun Q."/>
        </authorList>
    </citation>
    <scope>NUCLEOTIDE SEQUENCE [LARGE SCALE GENOMIC DNA]</scope>
    <source>
        <strain evidence="3 4">NSJ-71</strain>
    </source>
</reference>
<gene>
    <name evidence="3" type="ORF">H8R91_09825</name>
</gene>
<feature type="chain" id="PRO_5046264701" description="Dockerin domain-containing protein" evidence="1">
    <location>
        <begin position="25"/>
        <end position="699"/>
    </location>
</feature>
<evidence type="ECO:0000313" key="3">
    <source>
        <dbReference type="EMBL" id="MBC5728808.1"/>
    </source>
</evidence>
<evidence type="ECO:0000259" key="2">
    <source>
        <dbReference type="PROSITE" id="PS51766"/>
    </source>
</evidence>
<dbReference type="Proteomes" id="UP000636755">
    <property type="component" value="Unassembled WGS sequence"/>
</dbReference>
<accession>A0ABR7HMS5</accession>
<organism evidence="3 4">
    <name type="scientific">Ruminococcus intestinalis</name>
    <dbReference type="NCBI Taxonomy" id="2763066"/>
    <lineage>
        <taxon>Bacteria</taxon>
        <taxon>Bacillati</taxon>
        <taxon>Bacillota</taxon>
        <taxon>Clostridia</taxon>
        <taxon>Eubacteriales</taxon>
        <taxon>Oscillospiraceae</taxon>
        <taxon>Ruminococcus</taxon>
    </lineage>
</organism>
<dbReference type="InterPro" id="IPR013783">
    <property type="entry name" value="Ig-like_fold"/>
</dbReference>
<dbReference type="InterPro" id="IPR016134">
    <property type="entry name" value="Dockerin_dom"/>
</dbReference>
<evidence type="ECO:0000256" key="1">
    <source>
        <dbReference type="SAM" id="SignalP"/>
    </source>
</evidence>
<feature type="signal peptide" evidence="1">
    <location>
        <begin position="1"/>
        <end position="24"/>
    </location>
</feature>
<proteinExistence type="predicted"/>
<dbReference type="PROSITE" id="PS51766">
    <property type="entry name" value="DOCKERIN"/>
    <property type="match status" value="1"/>
</dbReference>
<dbReference type="InterPro" id="IPR036439">
    <property type="entry name" value="Dockerin_dom_sf"/>
</dbReference>
<dbReference type="SUPFAM" id="SSF63446">
    <property type="entry name" value="Type I dockerin domain"/>
    <property type="match status" value="1"/>
</dbReference>